<proteinExistence type="predicted"/>
<reference evidence="3 4" key="1">
    <citation type="submission" date="2018-01" db="EMBL/GenBank/DDBJ databases">
        <authorList>
            <person name="Gaut B.S."/>
            <person name="Morton B.R."/>
            <person name="Clegg M.T."/>
            <person name="Duvall M.R."/>
        </authorList>
    </citation>
    <scope>NUCLEOTIDE SEQUENCE [LARGE SCALE GENOMIC DNA]</scope>
    <source>
        <strain evidence="3">Cupriavidus taiwanensis STM 8555</strain>
        <plasmid evidence="3">I</plasmid>
        <plasmid evidence="4">Plasmid cbm2613_p</plasmid>
    </source>
</reference>
<evidence type="ECO:0000256" key="1">
    <source>
        <dbReference type="SAM" id="Phobius"/>
    </source>
</evidence>
<geneLocation type="plasmid" evidence="2">
    <name>CBM2613_p</name>
</geneLocation>
<evidence type="ECO:0000313" key="2">
    <source>
        <dbReference type="EMBL" id="SOZ74891.1"/>
    </source>
</evidence>
<keyword evidence="1" id="KW-0812">Transmembrane</keyword>
<dbReference type="EMBL" id="LT984809">
    <property type="protein sequence ID" value="SPD49310.1"/>
    <property type="molecule type" value="Genomic_DNA"/>
</dbReference>
<geneLocation type="plasmid" evidence="4">
    <name>cbm2613_p</name>
</geneLocation>
<name>A0A375EH04_9BURK</name>
<evidence type="ECO:0000313" key="3">
    <source>
        <dbReference type="EMBL" id="SPD49310.1"/>
    </source>
</evidence>
<dbReference type="Proteomes" id="UP000256952">
    <property type="component" value="Plasmid CBM2613_p"/>
</dbReference>
<gene>
    <name evidence="3" type="ORF">CBM2612_P0655</name>
    <name evidence="2" type="ORF">CBM2613_P60187</name>
</gene>
<organism evidence="2 4">
    <name type="scientific">Cupriavidus taiwanensis</name>
    <dbReference type="NCBI Taxonomy" id="164546"/>
    <lineage>
        <taxon>Bacteria</taxon>
        <taxon>Pseudomonadati</taxon>
        <taxon>Pseudomonadota</taxon>
        <taxon>Betaproteobacteria</taxon>
        <taxon>Burkholderiales</taxon>
        <taxon>Burkholderiaceae</taxon>
        <taxon>Cupriavidus</taxon>
    </lineage>
</organism>
<dbReference type="EMBL" id="LT976981">
    <property type="protein sequence ID" value="SOZ74891.1"/>
    <property type="molecule type" value="Genomic_DNA"/>
</dbReference>
<accession>A0A375EH04</accession>
<reference evidence="2" key="2">
    <citation type="submission" date="2018-01" db="EMBL/GenBank/DDBJ databases">
        <authorList>
            <person name="Clerissi C."/>
        </authorList>
    </citation>
    <scope>NUCLEOTIDE SEQUENCE</scope>
    <source>
        <strain evidence="2">Cupriavidus taiwanensis STM 8556</strain>
        <plasmid evidence="2">CBM2613_p</plasmid>
    </source>
</reference>
<dbReference type="AlphaFoldDB" id="A0A375EH04"/>
<evidence type="ECO:0000313" key="4">
    <source>
        <dbReference type="Proteomes" id="UP000256952"/>
    </source>
</evidence>
<protein>
    <submittedName>
        <fullName evidence="2">Uncharacterized protein</fullName>
    </submittedName>
</protein>
<keyword evidence="2" id="KW-0614">Plasmid</keyword>
<geneLocation type="plasmid" evidence="3">
    <name>I</name>
</geneLocation>
<sequence length="77" mass="8390">MTHTGASKRNPAFFVTICTKTVYAYLANLVIARKARTEGYTSHLGVYLNPKGLLSCSSVDYSKQNGWVASFGPSLDN</sequence>
<feature type="transmembrane region" description="Helical" evidence="1">
    <location>
        <begin position="12"/>
        <end position="31"/>
    </location>
</feature>
<keyword evidence="1" id="KW-0472">Membrane</keyword>
<keyword evidence="1" id="KW-1133">Transmembrane helix</keyword>